<reference evidence="2 3" key="1">
    <citation type="submission" date="2017-07" db="EMBL/GenBank/DDBJ databases">
        <title>An improved, manually edited Actinidia chinensis var. chinensis (kiwifruit) genome highlights the challenges associated with draft genomes and gene prediction in plants.</title>
        <authorList>
            <person name="Pilkington S."/>
            <person name="Crowhurst R."/>
            <person name="Hilario E."/>
            <person name="Nardozza S."/>
            <person name="Fraser L."/>
            <person name="Peng Y."/>
            <person name="Gunaseelan K."/>
            <person name="Simpson R."/>
            <person name="Tahir J."/>
            <person name="Deroles S."/>
            <person name="Templeton K."/>
            <person name="Luo Z."/>
            <person name="Davy M."/>
            <person name="Cheng C."/>
            <person name="Mcneilage M."/>
            <person name="Scaglione D."/>
            <person name="Liu Y."/>
            <person name="Zhang Q."/>
            <person name="Datson P."/>
            <person name="De Silva N."/>
            <person name="Gardiner S."/>
            <person name="Bassett H."/>
            <person name="Chagne D."/>
            <person name="Mccallum J."/>
            <person name="Dzierzon H."/>
            <person name="Deng C."/>
            <person name="Wang Y.-Y."/>
            <person name="Barron N."/>
            <person name="Manako K."/>
            <person name="Bowen J."/>
            <person name="Foster T."/>
            <person name="Erridge Z."/>
            <person name="Tiffin H."/>
            <person name="Waite C."/>
            <person name="Davies K."/>
            <person name="Grierson E."/>
            <person name="Laing W."/>
            <person name="Kirk R."/>
            <person name="Chen X."/>
            <person name="Wood M."/>
            <person name="Montefiori M."/>
            <person name="Brummell D."/>
            <person name="Schwinn K."/>
            <person name="Catanach A."/>
            <person name="Fullerton C."/>
            <person name="Li D."/>
            <person name="Meiyalaghan S."/>
            <person name="Nieuwenhuizen N."/>
            <person name="Read N."/>
            <person name="Prakash R."/>
            <person name="Hunter D."/>
            <person name="Zhang H."/>
            <person name="Mckenzie M."/>
            <person name="Knabel M."/>
            <person name="Harris A."/>
            <person name="Allan A."/>
            <person name="Chen A."/>
            <person name="Janssen B."/>
            <person name="Plunkett B."/>
            <person name="Dwamena C."/>
            <person name="Voogd C."/>
            <person name="Leif D."/>
            <person name="Lafferty D."/>
            <person name="Souleyre E."/>
            <person name="Varkonyi-Gasic E."/>
            <person name="Gambi F."/>
            <person name="Hanley J."/>
            <person name="Yao J.-L."/>
            <person name="Cheung J."/>
            <person name="David K."/>
            <person name="Warren B."/>
            <person name="Marsh K."/>
            <person name="Snowden K."/>
            <person name="Lin-Wang K."/>
            <person name="Brian L."/>
            <person name="Martinez-Sanchez M."/>
            <person name="Wang M."/>
            <person name="Ileperuma N."/>
            <person name="Macnee N."/>
            <person name="Campin R."/>
            <person name="Mcatee P."/>
            <person name="Drummond R."/>
            <person name="Espley R."/>
            <person name="Ireland H."/>
            <person name="Wu R."/>
            <person name="Atkinson R."/>
            <person name="Karunairetnam S."/>
            <person name="Bulley S."/>
            <person name="Chunkath S."/>
            <person name="Hanley Z."/>
            <person name="Storey R."/>
            <person name="Thrimawithana A."/>
            <person name="Thomson S."/>
            <person name="David C."/>
            <person name="Testolin R."/>
        </authorList>
    </citation>
    <scope>NUCLEOTIDE SEQUENCE [LARGE SCALE GENOMIC DNA]</scope>
    <source>
        <strain evidence="3">cv. Red5</strain>
        <tissue evidence="2">Young leaf</tissue>
    </source>
</reference>
<dbReference type="Proteomes" id="UP000241394">
    <property type="component" value="Chromosome LG25"/>
</dbReference>
<dbReference type="AlphaFoldDB" id="A0A2R6PIL2"/>
<accession>A0A2R6PIL2</accession>
<comment type="caution">
    <text evidence="2">The sequence shown here is derived from an EMBL/GenBank/DDBJ whole genome shotgun (WGS) entry which is preliminary data.</text>
</comment>
<evidence type="ECO:0000313" key="2">
    <source>
        <dbReference type="EMBL" id="PSR91480.1"/>
    </source>
</evidence>
<protein>
    <submittedName>
        <fullName evidence="2">Uncharacterized protein</fullName>
    </submittedName>
</protein>
<dbReference type="PANTHER" id="PTHR33698">
    <property type="entry name" value="NUCLEAR TRANSPORT FACTOR 2 (NTF2)-LIKE PROTEIN"/>
    <property type="match status" value="1"/>
</dbReference>
<evidence type="ECO:0000313" key="3">
    <source>
        <dbReference type="Proteomes" id="UP000241394"/>
    </source>
</evidence>
<name>A0A2R6PIL2_ACTCC</name>
<keyword evidence="3" id="KW-1185">Reference proteome</keyword>
<dbReference type="InParanoid" id="A0A2R6PIL2"/>
<evidence type="ECO:0000256" key="1">
    <source>
        <dbReference type="SAM" id="MobiDB-lite"/>
    </source>
</evidence>
<proteinExistence type="predicted"/>
<dbReference type="OMA" id="MCEGDAF"/>
<reference evidence="3" key="2">
    <citation type="journal article" date="2018" name="BMC Genomics">
        <title>A manually annotated Actinidia chinensis var. chinensis (kiwifruit) genome highlights the challenges associated with draft genomes and gene prediction in plants.</title>
        <authorList>
            <person name="Pilkington S.M."/>
            <person name="Crowhurst R."/>
            <person name="Hilario E."/>
            <person name="Nardozza S."/>
            <person name="Fraser L."/>
            <person name="Peng Y."/>
            <person name="Gunaseelan K."/>
            <person name="Simpson R."/>
            <person name="Tahir J."/>
            <person name="Deroles S.C."/>
            <person name="Templeton K."/>
            <person name="Luo Z."/>
            <person name="Davy M."/>
            <person name="Cheng C."/>
            <person name="McNeilage M."/>
            <person name="Scaglione D."/>
            <person name="Liu Y."/>
            <person name="Zhang Q."/>
            <person name="Datson P."/>
            <person name="De Silva N."/>
            <person name="Gardiner S.E."/>
            <person name="Bassett H."/>
            <person name="Chagne D."/>
            <person name="McCallum J."/>
            <person name="Dzierzon H."/>
            <person name="Deng C."/>
            <person name="Wang Y.Y."/>
            <person name="Barron L."/>
            <person name="Manako K."/>
            <person name="Bowen J."/>
            <person name="Foster T.M."/>
            <person name="Erridge Z.A."/>
            <person name="Tiffin H."/>
            <person name="Waite C.N."/>
            <person name="Davies K.M."/>
            <person name="Grierson E.P."/>
            <person name="Laing W.A."/>
            <person name="Kirk R."/>
            <person name="Chen X."/>
            <person name="Wood M."/>
            <person name="Montefiori M."/>
            <person name="Brummell D.A."/>
            <person name="Schwinn K.E."/>
            <person name="Catanach A."/>
            <person name="Fullerton C."/>
            <person name="Li D."/>
            <person name="Meiyalaghan S."/>
            <person name="Nieuwenhuizen N."/>
            <person name="Read N."/>
            <person name="Prakash R."/>
            <person name="Hunter D."/>
            <person name="Zhang H."/>
            <person name="McKenzie M."/>
            <person name="Knabel M."/>
            <person name="Harris A."/>
            <person name="Allan A.C."/>
            <person name="Gleave A."/>
            <person name="Chen A."/>
            <person name="Janssen B.J."/>
            <person name="Plunkett B."/>
            <person name="Ampomah-Dwamena C."/>
            <person name="Voogd C."/>
            <person name="Leif D."/>
            <person name="Lafferty D."/>
            <person name="Souleyre E.J.F."/>
            <person name="Varkonyi-Gasic E."/>
            <person name="Gambi F."/>
            <person name="Hanley J."/>
            <person name="Yao J.L."/>
            <person name="Cheung J."/>
            <person name="David K.M."/>
            <person name="Warren B."/>
            <person name="Marsh K."/>
            <person name="Snowden K.C."/>
            <person name="Lin-Wang K."/>
            <person name="Brian L."/>
            <person name="Martinez-Sanchez M."/>
            <person name="Wang M."/>
            <person name="Ileperuma N."/>
            <person name="Macnee N."/>
            <person name="Campin R."/>
            <person name="McAtee P."/>
            <person name="Drummond R.S.M."/>
            <person name="Espley R.V."/>
            <person name="Ireland H.S."/>
            <person name="Wu R."/>
            <person name="Atkinson R.G."/>
            <person name="Karunairetnam S."/>
            <person name="Bulley S."/>
            <person name="Chunkath S."/>
            <person name="Hanley Z."/>
            <person name="Storey R."/>
            <person name="Thrimawithana A.H."/>
            <person name="Thomson S."/>
            <person name="David C."/>
            <person name="Testolin R."/>
            <person name="Huang H."/>
            <person name="Hellens R.P."/>
            <person name="Schaffer R.J."/>
        </authorList>
    </citation>
    <scope>NUCLEOTIDE SEQUENCE [LARGE SCALE GENOMIC DNA]</scope>
    <source>
        <strain evidence="3">cv. Red5</strain>
    </source>
</reference>
<dbReference type="EMBL" id="NKQK01000025">
    <property type="protein sequence ID" value="PSR91480.1"/>
    <property type="molecule type" value="Genomic_DNA"/>
</dbReference>
<dbReference type="OrthoDB" id="1886670at2759"/>
<dbReference type="Gramene" id="PSR91480">
    <property type="protein sequence ID" value="PSR91480"/>
    <property type="gene ID" value="CEY00_Acc28824"/>
</dbReference>
<feature type="region of interest" description="Disordered" evidence="1">
    <location>
        <begin position="1"/>
        <end position="21"/>
    </location>
</feature>
<dbReference type="PANTHER" id="PTHR33698:SF1">
    <property type="entry name" value="NUCLEAR TRANSPORT FACTOR 2 (NTF2) FAMILY PROTEIN"/>
    <property type="match status" value="1"/>
</dbReference>
<sequence length="200" mass="22574">MRNKVNDAEADGTALKKNEAARSFPKRGQIKPKIASKAYKEVIDVFAQLIDSMGQNIKFKIGNMCEGDAFTAGVTWHLEWNKKQIPFTRGSNFFECSMEGTKLVIKRAQGIIESPIKPGHSSLILLKMVTSLFDTFPKATERFRKSPNAILNAILKVYNKVSGPFISPFLAWYIQNLKFMQYLLSCALKILAFISKVFNK</sequence>
<gene>
    <name evidence="2" type="ORF">CEY00_Acc28824</name>
</gene>
<organism evidence="2 3">
    <name type="scientific">Actinidia chinensis var. chinensis</name>
    <name type="common">Chinese soft-hair kiwi</name>
    <dbReference type="NCBI Taxonomy" id="1590841"/>
    <lineage>
        <taxon>Eukaryota</taxon>
        <taxon>Viridiplantae</taxon>
        <taxon>Streptophyta</taxon>
        <taxon>Embryophyta</taxon>
        <taxon>Tracheophyta</taxon>
        <taxon>Spermatophyta</taxon>
        <taxon>Magnoliopsida</taxon>
        <taxon>eudicotyledons</taxon>
        <taxon>Gunneridae</taxon>
        <taxon>Pentapetalae</taxon>
        <taxon>asterids</taxon>
        <taxon>Ericales</taxon>
        <taxon>Actinidiaceae</taxon>
        <taxon>Actinidia</taxon>
    </lineage>
</organism>